<evidence type="ECO:0000313" key="2">
    <source>
        <dbReference type="EMBL" id="SOU89852.1"/>
    </source>
</evidence>
<gene>
    <name evidence="2" type="ORF">TNO010_520241</name>
</gene>
<keyword evidence="1" id="KW-0732">Signal</keyword>
<reference evidence="2 3" key="1">
    <citation type="submission" date="2017-11" db="EMBL/GenBank/DDBJ databases">
        <authorList>
            <person name="Duchaud E."/>
        </authorList>
    </citation>
    <scope>NUCLEOTIDE SEQUENCE [LARGE SCALE GENOMIC DNA]</scope>
    <source>
        <strain evidence="2 3">TNO010</strain>
    </source>
</reference>
<dbReference type="AlphaFoldDB" id="A0A2I2MBF2"/>
<feature type="signal peptide" evidence="1">
    <location>
        <begin position="1"/>
        <end position="20"/>
    </location>
</feature>
<dbReference type="Proteomes" id="UP000490060">
    <property type="component" value="Unassembled WGS sequence"/>
</dbReference>
<dbReference type="GeneID" id="79924652"/>
<proteinExistence type="predicted"/>
<dbReference type="RefSeq" id="WP_058885269.1">
    <property type="nucleotide sequence ID" value="NZ_JAJHTE010000040.1"/>
</dbReference>
<accession>A0A2I2MBF2</accession>
<dbReference type="EMBL" id="OENE01000048">
    <property type="protein sequence ID" value="SOU89852.1"/>
    <property type="molecule type" value="Genomic_DNA"/>
</dbReference>
<name>A0A2I2MBF2_9FLAO</name>
<evidence type="ECO:0000256" key="1">
    <source>
        <dbReference type="SAM" id="SignalP"/>
    </source>
</evidence>
<evidence type="ECO:0000313" key="3">
    <source>
        <dbReference type="Proteomes" id="UP000490060"/>
    </source>
</evidence>
<organism evidence="2 3">
    <name type="scientific">Tenacibaculum finnmarkense genomovar ulcerans</name>
    <dbReference type="NCBI Taxonomy" id="2781388"/>
    <lineage>
        <taxon>Bacteria</taxon>
        <taxon>Pseudomonadati</taxon>
        <taxon>Bacteroidota</taxon>
        <taxon>Flavobacteriia</taxon>
        <taxon>Flavobacteriales</taxon>
        <taxon>Flavobacteriaceae</taxon>
        <taxon>Tenacibaculum</taxon>
        <taxon>Tenacibaculum finnmarkense</taxon>
    </lineage>
</organism>
<protein>
    <submittedName>
        <fullName evidence="2">Uncharacterized protein</fullName>
    </submittedName>
</protein>
<sequence length="104" mass="12243">MKKIVLFTFLVFTTILTSNAQNNSSYVKFTEAQITSAKKIAVEKIAVEVSFNKGVEYEGKNFWFVTTKDDKSYYFNSDKNFKDVIYIEEYYNSLMEYIIEESDF</sequence>
<feature type="chain" id="PRO_5029825682" evidence="1">
    <location>
        <begin position="21"/>
        <end position="104"/>
    </location>
</feature>